<dbReference type="GO" id="GO:0008074">
    <property type="term" value="C:guanylate cyclase complex, soluble"/>
    <property type="evidence" value="ECO:0007669"/>
    <property type="project" value="TreeGrafter"/>
</dbReference>
<comment type="caution">
    <text evidence="4">The sequence shown here is derived from an EMBL/GenBank/DDBJ whole genome shotgun (WGS) entry which is preliminary data.</text>
</comment>
<keyword evidence="1" id="KW-0456">Lyase</keyword>
<dbReference type="PANTHER" id="PTHR45655">
    <property type="entry name" value="GUANYLATE CYCLASE SOLUBLE SUBUNIT BETA-2"/>
    <property type="match status" value="1"/>
</dbReference>
<dbReference type="GO" id="GO:0004383">
    <property type="term" value="F:guanylate cyclase activity"/>
    <property type="evidence" value="ECO:0007669"/>
    <property type="project" value="TreeGrafter"/>
</dbReference>
<evidence type="ECO:0000313" key="4">
    <source>
        <dbReference type="EMBL" id="OWF41060.1"/>
    </source>
</evidence>
<evidence type="ECO:0000259" key="3">
    <source>
        <dbReference type="PROSITE" id="PS50125"/>
    </source>
</evidence>
<dbReference type="Pfam" id="PF08376">
    <property type="entry name" value="NIT"/>
    <property type="match status" value="1"/>
</dbReference>
<keyword evidence="2" id="KW-0472">Membrane</keyword>
<sequence length="504" mass="58132">MSDMVHEINPSTSNEQEFIAEDVLMPRQSLCIALQDPLSNDIPEDENPQKKNGFNTSKRSQLIKMLCLTLLPILSLMGFTLFSLTDTINKKMENEKTRKELQLSVELGNLIHRLQQERDTSVLYLSALGPETKTFLLQEYIGTNNAIYALSEWPRNLDTDNREEFESRDRLREYLVRHRQLLTKVKYNLQVEIDFYTNIIRVVIAWLYDSITRGKDAEVWKTLVAYLKLTSGKQDVGIERALGTLFFVQGGFETSFSKQNYFEMYNTVIYRFRAFYETAELYSNRVDRLYTSGVSEAGSDLIAIIDGFRFEIQHYESEVFYPDIQKARYWFDNMTLYLDTLLKIQQNLGFEIIGRLDVVIDDSTRDLSISVSCLVIVLIMCPLVIFVADNLTSSIQRYALSLVSTTKQLSEEHKKINTLIYQMVPEVVAKRFQKDLFGNAENIKSMTVMFFDVHNFVALTSMCSTTVVVELLTNINNAIEKLTENNDAFHVQTYKDSNMIVAGT</sequence>
<gene>
    <name evidence="4" type="ORF">KP79_PYT21052</name>
</gene>
<proteinExistence type="predicted"/>
<dbReference type="EMBL" id="NEDP02005424">
    <property type="protein sequence ID" value="OWF41060.1"/>
    <property type="molecule type" value="Genomic_DNA"/>
</dbReference>
<dbReference type="Gene3D" id="3.30.70.1230">
    <property type="entry name" value="Nucleotide cyclase"/>
    <property type="match status" value="1"/>
</dbReference>
<accession>A0A210PX40</accession>
<dbReference type="STRING" id="6573.A0A210PX40"/>
<organism evidence="4 5">
    <name type="scientific">Mizuhopecten yessoensis</name>
    <name type="common">Japanese scallop</name>
    <name type="synonym">Patinopecten yessoensis</name>
    <dbReference type="NCBI Taxonomy" id="6573"/>
    <lineage>
        <taxon>Eukaryota</taxon>
        <taxon>Metazoa</taxon>
        <taxon>Spiralia</taxon>
        <taxon>Lophotrochozoa</taxon>
        <taxon>Mollusca</taxon>
        <taxon>Bivalvia</taxon>
        <taxon>Autobranchia</taxon>
        <taxon>Pteriomorphia</taxon>
        <taxon>Pectinida</taxon>
        <taxon>Pectinoidea</taxon>
        <taxon>Pectinidae</taxon>
        <taxon>Mizuhopecten</taxon>
    </lineage>
</organism>
<dbReference type="PANTHER" id="PTHR45655:SF13">
    <property type="entry name" value="SOLUBLE GUANYLATE CYCLASE GCY-32-RELATED"/>
    <property type="match status" value="1"/>
</dbReference>
<keyword evidence="2" id="KW-0812">Transmembrane</keyword>
<dbReference type="InterPro" id="IPR001054">
    <property type="entry name" value="A/G_cyclase"/>
</dbReference>
<dbReference type="Pfam" id="PF00211">
    <property type="entry name" value="Guanylate_cyc"/>
    <property type="match status" value="1"/>
</dbReference>
<feature type="domain" description="Guanylate cyclase" evidence="3">
    <location>
        <begin position="447"/>
        <end position="504"/>
    </location>
</feature>
<evidence type="ECO:0000313" key="5">
    <source>
        <dbReference type="Proteomes" id="UP000242188"/>
    </source>
</evidence>
<dbReference type="AlphaFoldDB" id="A0A210PX40"/>
<keyword evidence="5" id="KW-1185">Reference proteome</keyword>
<dbReference type="Gene3D" id="6.10.250.780">
    <property type="match status" value="1"/>
</dbReference>
<reference evidence="4 5" key="1">
    <citation type="journal article" date="2017" name="Nat. Ecol. Evol.">
        <title>Scallop genome provides insights into evolution of bilaterian karyotype and development.</title>
        <authorList>
            <person name="Wang S."/>
            <person name="Zhang J."/>
            <person name="Jiao W."/>
            <person name="Li J."/>
            <person name="Xun X."/>
            <person name="Sun Y."/>
            <person name="Guo X."/>
            <person name="Huan P."/>
            <person name="Dong B."/>
            <person name="Zhang L."/>
            <person name="Hu X."/>
            <person name="Sun X."/>
            <person name="Wang J."/>
            <person name="Zhao C."/>
            <person name="Wang Y."/>
            <person name="Wang D."/>
            <person name="Huang X."/>
            <person name="Wang R."/>
            <person name="Lv J."/>
            <person name="Li Y."/>
            <person name="Zhang Z."/>
            <person name="Liu B."/>
            <person name="Lu W."/>
            <person name="Hui Y."/>
            <person name="Liang J."/>
            <person name="Zhou Z."/>
            <person name="Hou R."/>
            <person name="Li X."/>
            <person name="Liu Y."/>
            <person name="Li H."/>
            <person name="Ning X."/>
            <person name="Lin Y."/>
            <person name="Zhao L."/>
            <person name="Xing Q."/>
            <person name="Dou J."/>
            <person name="Li Y."/>
            <person name="Mao J."/>
            <person name="Guo H."/>
            <person name="Dou H."/>
            <person name="Li T."/>
            <person name="Mu C."/>
            <person name="Jiang W."/>
            <person name="Fu Q."/>
            <person name="Fu X."/>
            <person name="Miao Y."/>
            <person name="Liu J."/>
            <person name="Yu Q."/>
            <person name="Li R."/>
            <person name="Liao H."/>
            <person name="Li X."/>
            <person name="Kong Y."/>
            <person name="Jiang Z."/>
            <person name="Chourrout D."/>
            <person name="Li R."/>
            <person name="Bao Z."/>
        </authorList>
    </citation>
    <scope>NUCLEOTIDE SEQUENCE [LARGE SCALE GENOMIC DNA]</scope>
    <source>
        <strain evidence="4 5">PY_sf001</strain>
    </source>
</reference>
<dbReference type="SUPFAM" id="SSF55073">
    <property type="entry name" value="Nucleotide cyclase"/>
    <property type="match status" value="1"/>
</dbReference>
<evidence type="ECO:0000256" key="2">
    <source>
        <dbReference type="SAM" id="Phobius"/>
    </source>
</evidence>
<feature type="transmembrane region" description="Helical" evidence="2">
    <location>
        <begin position="65"/>
        <end position="84"/>
    </location>
</feature>
<keyword evidence="4" id="KW-0675">Receptor</keyword>
<protein>
    <submittedName>
        <fullName evidence="4">Atrial natriuretic peptide receptor 1</fullName>
    </submittedName>
</protein>
<dbReference type="OrthoDB" id="60033at2759"/>
<dbReference type="Proteomes" id="UP000242188">
    <property type="component" value="Unassembled WGS sequence"/>
</dbReference>
<dbReference type="GO" id="GO:0019934">
    <property type="term" value="P:cGMP-mediated signaling"/>
    <property type="evidence" value="ECO:0007669"/>
    <property type="project" value="TreeGrafter"/>
</dbReference>
<dbReference type="GO" id="GO:0070482">
    <property type="term" value="P:response to oxygen levels"/>
    <property type="evidence" value="ECO:0007669"/>
    <property type="project" value="TreeGrafter"/>
</dbReference>
<evidence type="ECO:0000256" key="1">
    <source>
        <dbReference type="ARBA" id="ARBA00023239"/>
    </source>
</evidence>
<keyword evidence="2" id="KW-1133">Transmembrane helix</keyword>
<dbReference type="InterPro" id="IPR013587">
    <property type="entry name" value="Nitrate/nitrite_sensing"/>
</dbReference>
<feature type="transmembrane region" description="Helical" evidence="2">
    <location>
        <begin position="367"/>
        <end position="388"/>
    </location>
</feature>
<dbReference type="PROSITE" id="PS50125">
    <property type="entry name" value="GUANYLATE_CYCLASE_2"/>
    <property type="match status" value="1"/>
</dbReference>
<name>A0A210PX40_MIZYE</name>
<dbReference type="InterPro" id="IPR029787">
    <property type="entry name" value="Nucleotide_cyclase"/>
</dbReference>